<dbReference type="Proteomes" id="UP001055879">
    <property type="component" value="Linkage Group LG01"/>
</dbReference>
<keyword evidence="2" id="KW-1185">Reference proteome</keyword>
<gene>
    <name evidence="1" type="ORF">L6452_02503</name>
</gene>
<evidence type="ECO:0000313" key="2">
    <source>
        <dbReference type="Proteomes" id="UP001055879"/>
    </source>
</evidence>
<organism evidence="1 2">
    <name type="scientific">Arctium lappa</name>
    <name type="common">Greater burdock</name>
    <name type="synonym">Lappa major</name>
    <dbReference type="NCBI Taxonomy" id="4217"/>
    <lineage>
        <taxon>Eukaryota</taxon>
        <taxon>Viridiplantae</taxon>
        <taxon>Streptophyta</taxon>
        <taxon>Embryophyta</taxon>
        <taxon>Tracheophyta</taxon>
        <taxon>Spermatophyta</taxon>
        <taxon>Magnoliopsida</taxon>
        <taxon>eudicotyledons</taxon>
        <taxon>Gunneridae</taxon>
        <taxon>Pentapetalae</taxon>
        <taxon>asterids</taxon>
        <taxon>campanulids</taxon>
        <taxon>Asterales</taxon>
        <taxon>Asteraceae</taxon>
        <taxon>Carduoideae</taxon>
        <taxon>Cardueae</taxon>
        <taxon>Arctiinae</taxon>
        <taxon>Arctium</taxon>
    </lineage>
</organism>
<protein>
    <submittedName>
        <fullName evidence="1">Uncharacterized protein</fullName>
    </submittedName>
</protein>
<comment type="caution">
    <text evidence="1">The sequence shown here is derived from an EMBL/GenBank/DDBJ whole genome shotgun (WGS) entry which is preliminary data.</text>
</comment>
<name>A0ACB9FKV3_ARCLA</name>
<reference evidence="2" key="1">
    <citation type="journal article" date="2022" name="Mol. Ecol. Resour.">
        <title>The genomes of chicory, endive, great burdock and yacon provide insights into Asteraceae palaeo-polyploidization history and plant inulin production.</title>
        <authorList>
            <person name="Fan W."/>
            <person name="Wang S."/>
            <person name="Wang H."/>
            <person name="Wang A."/>
            <person name="Jiang F."/>
            <person name="Liu H."/>
            <person name="Zhao H."/>
            <person name="Xu D."/>
            <person name="Zhang Y."/>
        </authorList>
    </citation>
    <scope>NUCLEOTIDE SEQUENCE [LARGE SCALE GENOMIC DNA]</scope>
    <source>
        <strain evidence="2">cv. Niubang</strain>
    </source>
</reference>
<accession>A0ACB9FKV3</accession>
<evidence type="ECO:0000313" key="1">
    <source>
        <dbReference type="EMBL" id="KAI3771341.1"/>
    </source>
</evidence>
<dbReference type="EMBL" id="CM042047">
    <property type="protein sequence ID" value="KAI3771341.1"/>
    <property type="molecule type" value="Genomic_DNA"/>
</dbReference>
<reference evidence="1 2" key="2">
    <citation type="journal article" date="2022" name="Mol. Ecol. Resour.">
        <title>The genomes of chicory, endive, great burdock and yacon provide insights into Asteraceae paleo-polyploidization history and plant inulin production.</title>
        <authorList>
            <person name="Fan W."/>
            <person name="Wang S."/>
            <person name="Wang H."/>
            <person name="Wang A."/>
            <person name="Jiang F."/>
            <person name="Liu H."/>
            <person name="Zhao H."/>
            <person name="Xu D."/>
            <person name="Zhang Y."/>
        </authorList>
    </citation>
    <scope>NUCLEOTIDE SEQUENCE [LARGE SCALE GENOMIC DNA]</scope>
    <source>
        <strain evidence="2">cv. Niubang</strain>
    </source>
</reference>
<proteinExistence type="predicted"/>
<sequence>MVVGTISAGEPNNNKPFITSATPTTVDTLLHDTTNVATVIFLTTTTVVVTAPITTGAAISATPTSEDITTEEPTAPRDTPQSKRKQDSNDDSYEPTKDVTPKRTSRPTR</sequence>